<protein>
    <recommendedName>
        <fullName evidence="3">(S)-ureidoglycine aminohydrolase cupin domain-containing protein</fullName>
    </recommendedName>
</protein>
<keyword evidence="2" id="KW-0732">Signal</keyword>
<dbReference type="Gene3D" id="3.30.160.100">
    <property type="entry name" value="Ribosome hibernation promotion factor-like"/>
    <property type="match status" value="1"/>
</dbReference>
<dbReference type="VEuPathDB" id="CryptoDB:Vbra_20420"/>
<name>A0A0G4EJT6_VITBC</name>
<feature type="region of interest" description="Disordered" evidence="1">
    <location>
        <begin position="40"/>
        <end position="76"/>
    </location>
</feature>
<dbReference type="PANTHER" id="PTHR33271">
    <property type="entry name" value="OS04G0445200 PROTEIN"/>
    <property type="match status" value="1"/>
</dbReference>
<dbReference type="EMBL" id="CDMY01000246">
    <property type="protein sequence ID" value="CEL96802.1"/>
    <property type="molecule type" value="Genomic_DNA"/>
</dbReference>
<evidence type="ECO:0000313" key="5">
    <source>
        <dbReference type="Proteomes" id="UP000041254"/>
    </source>
</evidence>
<dbReference type="CDD" id="cd02227">
    <property type="entry name" value="cupin_TM1112-like"/>
    <property type="match status" value="1"/>
</dbReference>
<feature type="compositionally biased region" description="Basic and acidic residues" evidence="1">
    <location>
        <begin position="56"/>
        <end position="66"/>
    </location>
</feature>
<keyword evidence="5" id="KW-1185">Reference proteome</keyword>
<dbReference type="InterPro" id="IPR003489">
    <property type="entry name" value="RHF/RaiA"/>
</dbReference>
<dbReference type="SUPFAM" id="SSF69754">
    <property type="entry name" value="Ribosome binding protein Y (YfiA homologue)"/>
    <property type="match status" value="1"/>
</dbReference>
<dbReference type="InParanoid" id="A0A0G4EJT6"/>
<dbReference type="Pfam" id="PF05899">
    <property type="entry name" value="Cupin_3"/>
    <property type="match status" value="1"/>
</dbReference>
<evidence type="ECO:0000313" key="4">
    <source>
        <dbReference type="EMBL" id="CEL96802.1"/>
    </source>
</evidence>
<evidence type="ECO:0000256" key="1">
    <source>
        <dbReference type="SAM" id="MobiDB-lite"/>
    </source>
</evidence>
<feature type="chain" id="PRO_5005187424" description="(S)-ureidoglycine aminohydrolase cupin domain-containing protein" evidence="2">
    <location>
        <begin position="23"/>
        <end position="476"/>
    </location>
</feature>
<dbReference type="Proteomes" id="UP000041254">
    <property type="component" value="Unassembled WGS sequence"/>
</dbReference>
<dbReference type="Gene3D" id="2.60.120.10">
    <property type="entry name" value="Jelly Rolls"/>
    <property type="match status" value="1"/>
</dbReference>
<dbReference type="Pfam" id="PF02482">
    <property type="entry name" value="Ribosomal_S30AE"/>
    <property type="match status" value="1"/>
</dbReference>
<dbReference type="SUPFAM" id="SSF51182">
    <property type="entry name" value="RmlC-like cupins"/>
    <property type="match status" value="1"/>
</dbReference>
<dbReference type="AlphaFoldDB" id="A0A0G4EJT6"/>
<accession>A0A0G4EJT6</accession>
<dbReference type="InterPro" id="IPR036567">
    <property type="entry name" value="RHF-like"/>
</dbReference>
<feature type="domain" description="(S)-ureidoglycine aminohydrolase cupin" evidence="3">
    <location>
        <begin position="399"/>
        <end position="473"/>
    </location>
</feature>
<dbReference type="InterPro" id="IPR011051">
    <property type="entry name" value="RmlC_Cupin_sf"/>
</dbReference>
<dbReference type="NCBIfam" id="TIGR00741">
    <property type="entry name" value="yfiA"/>
    <property type="match status" value="1"/>
</dbReference>
<evidence type="ECO:0000259" key="3">
    <source>
        <dbReference type="Pfam" id="PF05899"/>
    </source>
</evidence>
<dbReference type="PANTHER" id="PTHR33271:SF22">
    <property type="entry name" value="OS04G0445200 PROTEIN"/>
    <property type="match status" value="1"/>
</dbReference>
<feature type="signal peptide" evidence="2">
    <location>
        <begin position="1"/>
        <end position="22"/>
    </location>
</feature>
<evidence type="ECO:0000256" key="2">
    <source>
        <dbReference type="SAM" id="SignalP"/>
    </source>
</evidence>
<dbReference type="InterPro" id="IPR014710">
    <property type="entry name" value="RmlC-like_jellyroll"/>
</dbReference>
<dbReference type="InterPro" id="IPR008579">
    <property type="entry name" value="UGlyAH_Cupin_dom"/>
</dbReference>
<gene>
    <name evidence="4" type="ORF">Vbra_20420</name>
</gene>
<sequence length="476" mass="52464">MLLRCACPLLAVSSLLQCGALSRSLHTSPGGAMEAAFSMSVAQKDKRAKPSPQARRQLDPSPHDRGVQGALGPSLTSLDSQRDLRLIYNRLQPETQPKTDPLDALFGKAMAITREEFVKLVPGLEYCPPPIQEGEPEFWDEVDETKSQLHIQSAEMLREDGPISTKALNGVFDALSGGAETLDKVTVQKRLAQWGAKGSDQFAERIESALASMNTTSPILISGQNVYVTPAMRKYVDTKIGNVMERFHSWIMQVSVKLYEESRALEGSRKVPDRFVCEVIVYPKGSHSIEVRAKGESMYAAIDVAETQINRQLSKHKEKRLRDRLKSGSILVGETPGSPTAVENKDPEKIVEESVMEDLAMNEVYDEGIPPPGPVDVAEEADGGIRVERGIPLAEAESMGMTSWPTWSCDASTFPWKYDQEETCYILEGEVEVVPMTPTGEGRPVKITAGDIAIFPKGLGCTWKVTKAVRKHYQFK</sequence>
<dbReference type="OrthoDB" id="10260542at2759"/>
<proteinExistence type="predicted"/>
<organism evidence="4 5">
    <name type="scientific">Vitrella brassicaformis (strain CCMP3155)</name>
    <dbReference type="NCBI Taxonomy" id="1169540"/>
    <lineage>
        <taxon>Eukaryota</taxon>
        <taxon>Sar</taxon>
        <taxon>Alveolata</taxon>
        <taxon>Colpodellida</taxon>
        <taxon>Vitrellaceae</taxon>
        <taxon>Vitrella</taxon>
    </lineage>
</organism>
<dbReference type="CDD" id="cd00552">
    <property type="entry name" value="RaiA"/>
    <property type="match status" value="1"/>
</dbReference>
<reference evidence="4 5" key="1">
    <citation type="submission" date="2014-11" db="EMBL/GenBank/DDBJ databases">
        <authorList>
            <person name="Zhu J."/>
            <person name="Qi W."/>
            <person name="Song R."/>
        </authorList>
    </citation>
    <scope>NUCLEOTIDE SEQUENCE [LARGE SCALE GENOMIC DNA]</scope>
</reference>